<evidence type="ECO:0000313" key="3">
    <source>
        <dbReference type="EMBL" id="MDP2538808.1"/>
    </source>
</evidence>
<protein>
    <submittedName>
        <fullName evidence="3">Uncharacterized protein</fullName>
    </submittedName>
</protein>
<dbReference type="EMBL" id="JAUYZK010000003">
    <property type="protein sequence ID" value="MDP2538808.1"/>
    <property type="molecule type" value="Genomic_DNA"/>
</dbReference>
<evidence type="ECO:0000313" key="4">
    <source>
        <dbReference type="Proteomes" id="UP001177258"/>
    </source>
</evidence>
<keyword evidence="1" id="KW-0175">Coiled coil</keyword>
<dbReference type="Proteomes" id="UP001240777">
    <property type="component" value="Unassembled WGS sequence"/>
</dbReference>
<evidence type="ECO:0000313" key="5">
    <source>
        <dbReference type="Proteomes" id="UP001240777"/>
    </source>
</evidence>
<sequence>MNKMNLELDMEKLSKEELMALKNDLENNLDEYTKLDKKGIEIDPELLFKTQSCLLMIDELLSA</sequence>
<evidence type="ECO:0000313" key="2">
    <source>
        <dbReference type="EMBL" id="MDO7253066.1"/>
    </source>
</evidence>
<reference evidence="2 4" key="3">
    <citation type="journal article" date="2024" name="Syst. Appl. Microbiol.">
        <title>Helicobacter cappadocius sp. nov., from lizards: The first psychrotrophic Helicobacter species.</title>
        <authorList>
            <person name="Aydin F."/>
            <person name="Tarhane S."/>
            <person name="Karakaya E."/>
            <person name="Abay S."/>
            <person name="Kayman T."/>
            <person name="Guran O."/>
            <person name="Bozkurt E."/>
            <person name="Uzum N."/>
            <person name="Avci A."/>
            <person name="Olgun K."/>
            <person name="Jablonski D."/>
            <person name="Guran C."/>
            <person name="Burcin Saticioglu I."/>
        </authorList>
    </citation>
    <scope>NUCLEOTIDE SEQUENCE [LARGE SCALE GENOMIC DNA]</scope>
    <source>
        <strain evidence="2">Faydin-H75</strain>
        <strain evidence="4">faydin-H76</strain>
    </source>
</reference>
<keyword evidence="5" id="KW-1185">Reference proteome</keyword>
<evidence type="ECO:0000256" key="1">
    <source>
        <dbReference type="SAM" id="Coils"/>
    </source>
</evidence>
<dbReference type="RefSeq" id="WP_305516911.1">
    <property type="nucleotide sequence ID" value="NZ_JAUPEV010000005.1"/>
</dbReference>
<dbReference type="EMBL" id="JAUPEV010000005">
    <property type="protein sequence ID" value="MDO7253066.1"/>
    <property type="molecule type" value="Genomic_DNA"/>
</dbReference>
<proteinExistence type="predicted"/>
<name>A0AA90T4W6_9HELI</name>
<feature type="coiled-coil region" evidence="1">
    <location>
        <begin position="8"/>
        <end position="38"/>
    </location>
</feature>
<dbReference type="Proteomes" id="UP001177258">
    <property type="component" value="Unassembled WGS sequence"/>
</dbReference>
<gene>
    <name evidence="2" type="ORF">Q5I04_03965</name>
    <name evidence="3" type="ORF">Q5I06_03300</name>
</gene>
<dbReference type="AlphaFoldDB" id="A0AA90T4W6"/>
<reference evidence="2" key="2">
    <citation type="submission" date="2023-07" db="EMBL/GenBank/DDBJ databases">
        <authorList>
            <person name="Aydin F."/>
            <person name="Tarhane S."/>
            <person name="Saticioglu I.B."/>
            <person name="Karakaya E."/>
            <person name="Abay S."/>
            <person name="Guran O."/>
            <person name="Bozkurt E."/>
            <person name="Uzum N."/>
            <person name="Olgun K."/>
            <person name="Jablonski D."/>
        </authorList>
    </citation>
    <scope>NUCLEOTIDE SEQUENCE</scope>
    <source>
        <strain evidence="2">Faydin-H75</strain>
    </source>
</reference>
<comment type="caution">
    <text evidence="3">The sequence shown here is derived from an EMBL/GenBank/DDBJ whole genome shotgun (WGS) entry which is preliminary data.</text>
</comment>
<reference evidence="3 5" key="1">
    <citation type="submission" date="2023-07" db="EMBL/GenBank/DDBJ databases">
        <title>Unpublished Manusciprt.</title>
        <authorList>
            <person name="Aydin F."/>
            <person name="Tarhane S."/>
            <person name="Saticioglu I.B."/>
            <person name="Karakaya E."/>
            <person name="Abay S."/>
            <person name="Guran O."/>
            <person name="Bozkurt E."/>
            <person name="Uzum N."/>
            <person name="Olgun K."/>
            <person name="Jablonski D."/>
        </authorList>
    </citation>
    <scope>NUCLEOTIDE SEQUENCE</scope>
    <source>
        <strain evidence="5">faydin-H75</strain>
        <strain evidence="3">Faydin-H76</strain>
    </source>
</reference>
<accession>A0AA90T4W6</accession>
<organism evidence="3 4">
    <name type="scientific">Helicobacter cappadocius</name>
    <dbReference type="NCBI Taxonomy" id="3063998"/>
    <lineage>
        <taxon>Bacteria</taxon>
        <taxon>Pseudomonadati</taxon>
        <taxon>Campylobacterota</taxon>
        <taxon>Epsilonproteobacteria</taxon>
        <taxon>Campylobacterales</taxon>
        <taxon>Helicobacteraceae</taxon>
        <taxon>Helicobacter</taxon>
    </lineage>
</organism>